<dbReference type="OrthoDB" id="19623at2759"/>
<accession>A0A3Q1I8A0</accession>
<dbReference type="GO" id="GO:0071763">
    <property type="term" value="P:nuclear membrane organization"/>
    <property type="evidence" value="ECO:0007669"/>
    <property type="project" value="TreeGrafter"/>
</dbReference>
<dbReference type="PANTHER" id="PTHR10760">
    <property type="entry name" value="TORSIN"/>
    <property type="match status" value="1"/>
</dbReference>
<dbReference type="Proteomes" id="UP000265040">
    <property type="component" value="Chromosome 12"/>
</dbReference>
<dbReference type="Pfam" id="PF21376">
    <property type="entry name" value="TOR1A_C"/>
    <property type="match status" value="1"/>
</dbReference>
<keyword evidence="5" id="KW-1185">Reference proteome</keyword>
<dbReference type="InterPro" id="IPR049337">
    <property type="entry name" value="TOR1A_C"/>
</dbReference>
<dbReference type="SUPFAM" id="SSF52540">
    <property type="entry name" value="P-loop containing nucleoside triphosphate hydrolases"/>
    <property type="match status" value="1"/>
</dbReference>
<dbReference type="InParanoid" id="A0A3Q1I8A0"/>
<name>A0A3Q1I8A0_ANATE</name>
<evidence type="ECO:0000313" key="4">
    <source>
        <dbReference type="Ensembl" id="ENSATEP00000015834.2"/>
    </source>
</evidence>
<dbReference type="Ensembl" id="ENSATET00000016078.3">
    <property type="protein sequence ID" value="ENSATEP00000015834.2"/>
    <property type="gene ID" value="ENSATEG00000010990.3"/>
</dbReference>
<dbReference type="GO" id="GO:0005524">
    <property type="term" value="F:ATP binding"/>
    <property type="evidence" value="ECO:0007669"/>
    <property type="project" value="InterPro"/>
</dbReference>
<dbReference type="PANTHER" id="PTHR10760:SF14">
    <property type="entry name" value="TORSIN-1B"/>
    <property type="match status" value="1"/>
</dbReference>
<feature type="domain" description="Torsin-1A C-terminal" evidence="3">
    <location>
        <begin position="267"/>
        <end position="312"/>
    </location>
</feature>
<evidence type="ECO:0000256" key="2">
    <source>
        <dbReference type="SAM" id="SignalP"/>
    </source>
</evidence>
<protein>
    <recommendedName>
        <fullName evidence="3">Torsin-1A C-terminal domain-containing protein</fullName>
    </recommendedName>
</protein>
<dbReference type="GO" id="GO:0016887">
    <property type="term" value="F:ATP hydrolysis activity"/>
    <property type="evidence" value="ECO:0007669"/>
    <property type="project" value="InterPro"/>
</dbReference>
<dbReference type="InterPro" id="IPR010448">
    <property type="entry name" value="Torsin"/>
</dbReference>
<reference evidence="4" key="3">
    <citation type="submission" date="2025-09" db="UniProtKB">
        <authorList>
            <consortium name="Ensembl"/>
        </authorList>
    </citation>
    <scope>IDENTIFICATION</scope>
</reference>
<dbReference type="GeneTree" id="ENSGT00950000182888"/>
<evidence type="ECO:0000259" key="3">
    <source>
        <dbReference type="Pfam" id="PF21376"/>
    </source>
</evidence>
<dbReference type="InterPro" id="IPR027417">
    <property type="entry name" value="P-loop_NTPase"/>
</dbReference>
<dbReference type="GO" id="GO:0034504">
    <property type="term" value="P:protein localization to nucleus"/>
    <property type="evidence" value="ECO:0007669"/>
    <property type="project" value="TreeGrafter"/>
</dbReference>
<sequence>MTAAHVSLILHLILTVSVLVDMSSSITETAGVFGRLWQKTFKSDKSCNSKWISFNAQGLRADLESKLFGQHIASPIILKAVTGFMNDDKPEKPLVLSLHGPTGTGKNFVSKLIADNIYKKGSGSSFVHVFASQLHFPHLSQVDSYKLHLQQWIKGNGTSCERSMLIFDGMDQMRPRLIDGIVPYLKDYNKLVEVSYKKAIFIFLSNAGWGIITKTALNFWKEGRHQEFERKNLEIEISEAVLNNDVFWYSSLIKKNLGGIFVPFLPLQYQHVVQCAEAAMKNRGLQLDWDEVDKMASDLDYFPKFEKAFSLKFYT</sequence>
<keyword evidence="2" id="KW-0732">Signal</keyword>
<dbReference type="Gene3D" id="3.40.50.300">
    <property type="entry name" value="P-loop containing nucleotide triphosphate hydrolases"/>
    <property type="match status" value="1"/>
</dbReference>
<evidence type="ECO:0000256" key="1">
    <source>
        <dbReference type="ARBA" id="ARBA00006235"/>
    </source>
</evidence>
<feature type="chain" id="PRO_5030733798" description="Torsin-1A C-terminal domain-containing protein" evidence="2">
    <location>
        <begin position="26"/>
        <end position="315"/>
    </location>
</feature>
<dbReference type="GO" id="GO:0005635">
    <property type="term" value="C:nuclear envelope"/>
    <property type="evidence" value="ECO:0007669"/>
    <property type="project" value="TreeGrafter"/>
</dbReference>
<dbReference type="GO" id="GO:0005788">
    <property type="term" value="C:endoplasmic reticulum lumen"/>
    <property type="evidence" value="ECO:0007669"/>
    <property type="project" value="TreeGrafter"/>
</dbReference>
<feature type="signal peptide" evidence="2">
    <location>
        <begin position="1"/>
        <end position="25"/>
    </location>
</feature>
<evidence type="ECO:0000313" key="5">
    <source>
        <dbReference type="Proteomes" id="UP000265040"/>
    </source>
</evidence>
<dbReference type="GO" id="GO:0019894">
    <property type="term" value="F:kinesin binding"/>
    <property type="evidence" value="ECO:0007669"/>
    <property type="project" value="TreeGrafter"/>
</dbReference>
<dbReference type="AlphaFoldDB" id="A0A3Q1I8A0"/>
<comment type="similarity">
    <text evidence="1">Belongs to the ClpA/ClpB family. Torsin subfamily.</text>
</comment>
<proteinExistence type="inferred from homology"/>
<reference evidence="4" key="2">
    <citation type="submission" date="2025-08" db="UniProtKB">
        <authorList>
            <consortium name="Ensembl"/>
        </authorList>
    </citation>
    <scope>IDENTIFICATION</scope>
</reference>
<organism evidence="4 5">
    <name type="scientific">Anabas testudineus</name>
    <name type="common">Climbing perch</name>
    <name type="synonym">Anthias testudineus</name>
    <dbReference type="NCBI Taxonomy" id="64144"/>
    <lineage>
        <taxon>Eukaryota</taxon>
        <taxon>Metazoa</taxon>
        <taxon>Chordata</taxon>
        <taxon>Craniata</taxon>
        <taxon>Vertebrata</taxon>
        <taxon>Euteleostomi</taxon>
        <taxon>Actinopterygii</taxon>
        <taxon>Neopterygii</taxon>
        <taxon>Teleostei</taxon>
        <taxon>Neoteleostei</taxon>
        <taxon>Acanthomorphata</taxon>
        <taxon>Anabantaria</taxon>
        <taxon>Anabantiformes</taxon>
        <taxon>Anabantoidei</taxon>
        <taxon>Anabantidae</taxon>
        <taxon>Anabas</taxon>
    </lineage>
</organism>
<reference evidence="4" key="1">
    <citation type="submission" date="2021-04" db="EMBL/GenBank/DDBJ databases">
        <authorList>
            <consortium name="Wellcome Sanger Institute Data Sharing"/>
        </authorList>
    </citation>
    <scope>NUCLEOTIDE SEQUENCE [LARGE SCALE GENOMIC DNA]</scope>
</reference>
<dbReference type="Pfam" id="PF06309">
    <property type="entry name" value="Torsin"/>
    <property type="match status" value="1"/>
</dbReference>